<gene>
    <name evidence="6" type="ORF">CHKLHMKO_00306</name>
</gene>
<sequence>MNGPLIYELFNFFIDLTKEKHLAHVFVATSDSLFIEQVYSKAMLSGRSRHILVDDFDYTTTMDFLDEYGFGYEEKELAWEYCGGKPVYLVELINTRITDESMEEKVHKMFAVRKSQIRMVINELHLVGDELEYKGKKIEIVEERVIDALNSFSNIESKSYEMLSIEEIYLVKRNILFVDAVRGVLKPQSKLDLLAVREVMEIA</sequence>
<dbReference type="Gene3D" id="1.10.10.10">
    <property type="entry name" value="Winged helix-like DNA-binding domain superfamily/Winged helix DNA-binding domain"/>
    <property type="match status" value="1"/>
</dbReference>
<dbReference type="InterPro" id="IPR049081">
    <property type="entry name" value="MJ1010-like_2nd"/>
</dbReference>
<keyword evidence="3 6" id="KW-0067">ATP-binding</keyword>
<dbReference type="SUPFAM" id="SSF52540">
    <property type="entry name" value="P-loop containing nucleoside triphosphate hydrolases"/>
    <property type="match status" value="1"/>
</dbReference>
<evidence type="ECO:0000259" key="5">
    <source>
        <dbReference type="Pfam" id="PF21690"/>
    </source>
</evidence>
<dbReference type="PANTHER" id="PTHR37096:SF1">
    <property type="entry name" value="AAA+ ATPASE DOMAIN-CONTAINING PROTEIN"/>
    <property type="match status" value="1"/>
</dbReference>
<keyword evidence="2" id="KW-0547">Nucleotide-binding</keyword>
<evidence type="ECO:0000313" key="7">
    <source>
        <dbReference type="Proteomes" id="UP000610373"/>
    </source>
</evidence>
<evidence type="ECO:0000256" key="2">
    <source>
        <dbReference type="ARBA" id="ARBA00022741"/>
    </source>
</evidence>
<dbReference type="AlphaFoldDB" id="A0A811T5H9"/>
<proteinExistence type="inferred from homology"/>
<feature type="domain" description="ATPase" evidence="4">
    <location>
        <begin position="4"/>
        <end position="92"/>
    </location>
</feature>
<reference evidence="6" key="1">
    <citation type="submission" date="2020-10" db="EMBL/GenBank/DDBJ databases">
        <authorList>
            <person name="Hahn C.J."/>
            <person name="Laso-Perez R."/>
            <person name="Vulcano F."/>
            <person name="Vaziourakis K.-M."/>
            <person name="Stokke R."/>
            <person name="Steen I.H."/>
            <person name="Teske A."/>
            <person name="Boetius A."/>
            <person name="Liebeke M."/>
            <person name="Amann R."/>
            <person name="Knittel K."/>
        </authorList>
    </citation>
    <scope>NUCLEOTIDE SEQUENCE</scope>
    <source>
        <strain evidence="6">Gfbio:e3339647-f889-4370-9287-4fb5cb688e4c:AG392O15_GoMArc1</strain>
    </source>
</reference>
<dbReference type="GO" id="GO:0005524">
    <property type="term" value="F:ATP binding"/>
    <property type="evidence" value="ECO:0007669"/>
    <property type="project" value="UniProtKB-KW"/>
</dbReference>
<dbReference type="InterPro" id="IPR011579">
    <property type="entry name" value="ATPase_dom"/>
</dbReference>
<protein>
    <submittedName>
        <fullName evidence="6">Putative ATP-binding protein</fullName>
    </submittedName>
</protein>
<evidence type="ECO:0000259" key="4">
    <source>
        <dbReference type="Pfam" id="PF01637"/>
    </source>
</evidence>
<dbReference type="Proteomes" id="UP000610373">
    <property type="component" value="Unassembled WGS sequence"/>
</dbReference>
<evidence type="ECO:0000256" key="3">
    <source>
        <dbReference type="ARBA" id="ARBA00022840"/>
    </source>
</evidence>
<dbReference type="Pfam" id="PF21690">
    <property type="entry name" value="MJ1010-like_2nd"/>
    <property type="match status" value="1"/>
</dbReference>
<evidence type="ECO:0000256" key="1">
    <source>
        <dbReference type="ARBA" id="ARBA00006755"/>
    </source>
</evidence>
<comment type="caution">
    <text evidence="6">The sequence shown here is derived from an EMBL/GenBank/DDBJ whole genome shotgun (WGS) entry which is preliminary data.</text>
</comment>
<dbReference type="InterPro" id="IPR036388">
    <property type="entry name" value="WH-like_DNA-bd_sf"/>
</dbReference>
<name>A0A811T5H9_9EURY</name>
<organism evidence="6 7">
    <name type="scientific">Candidatus Argoarchaeum ethanivorans</name>
    <dbReference type="NCBI Taxonomy" id="2608793"/>
    <lineage>
        <taxon>Archaea</taxon>
        <taxon>Methanobacteriati</taxon>
        <taxon>Methanobacteriota</taxon>
        <taxon>Stenosarchaea group</taxon>
        <taxon>Methanomicrobia</taxon>
        <taxon>Methanosarcinales</taxon>
        <taxon>Methanosarcinales incertae sedis</taxon>
        <taxon>GOM Arc I cluster</taxon>
        <taxon>Candidatus Argoarchaeum</taxon>
    </lineage>
</organism>
<feature type="domain" description="Uncharacterized ATP-binding protein MJ1010-like C-terminal" evidence="5">
    <location>
        <begin position="116"/>
        <end position="200"/>
    </location>
</feature>
<dbReference type="InterPro" id="IPR051667">
    <property type="entry name" value="Archaeal_ATPase_domain"/>
</dbReference>
<comment type="similarity">
    <text evidence="1">Belongs to the archaeal ATPase family.</text>
</comment>
<dbReference type="Pfam" id="PF01637">
    <property type="entry name" value="ATPase_2"/>
    <property type="match status" value="1"/>
</dbReference>
<dbReference type="InterPro" id="IPR027417">
    <property type="entry name" value="P-loop_NTPase"/>
</dbReference>
<accession>A0A811T5H9</accession>
<evidence type="ECO:0000313" key="6">
    <source>
        <dbReference type="EMBL" id="CAD6492586.1"/>
    </source>
</evidence>
<dbReference type="EMBL" id="CAJHIO010000014">
    <property type="protein sequence ID" value="CAD6492586.1"/>
    <property type="molecule type" value="Genomic_DNA"/>
</dbReference>
<dbReference type="PANTHER" id="PTHR37096">
    <property type="entry name" value="YALI0E33429P"/>
    <property type="match status" value="1"/>
</dbReference>